<keyword evidence="2 4" id="KW-0863">Zinc-finger</keyword>
<keyword evidence="1" id="KW-0479">Metal-binding</keyword>
<dbReference type="SUPFAM" id="SSF144232">
    <property type="entry name" value="HIT/MYND zinc finger-like"/>
    <property type="match status" value="1"/>
</dbReference>
<dbReference type="Gene3D" id="6.10.140.2220">
    <property type="match status" value="1"/>
</dbReference>
<dbReference type="InterPro" id="IPR002893">
    <property type="entry name" value="Znf_MYND"/>
</dbReference>
<keyword evidence="7" id="KW-1185">Reference proteome</keyword>
<proteinExistence type="predicted"/>
<evidence type="ECO:0000313" key="6">
    <source>
        <dbReference type="EMBL" id="KAL0063030.1"/>
    </source>
</evidence>
<dbReference type="PANTHER" id="PTHR46920:SF1">
    <property type="entry name" value="PROTEIN MSS51 HOMOLOG, MITOCHONDRIAL-RELATED"/>
    <property type="match status" value="1"/>
</dbReference>
<reference evidence="6 7" key="1">
    <citation type="submission" date="2024-05" db="EMBL/GenBank/DDBJ databases">
        <title>A draft genome resource for the thread blight pathogen Marasmius tenuissimus strain MS-2.</title>
        <authorList>
            <person name="Yulfo-Soto G.E."/>
            <person name="Baruah I.K."/>
            <person name="Amoako-Attah I."/>
            <person name="Bukari Y."/>
            <person name="Meinhardt L.W."/>
            <person name="Bailey B.A."/>
            <person name="Cohen S.P."/>
        </authorList>
    </citation>
    <scope>NUCLEOTIDE SEQUENCE [LARGE SCALE GENOMIC DNA]</scope>
    <source>
        <strain evidence="6 7">MS-2</strain>
    </source>
</reference>
<accession>A0ABR2ZMZ1</accession>
<comment type="caution">
    <text evidence="6">The sequence shown here is derived from an EMBL/GenBank/DDBJ whole genome shotgun (WGS) entry which is preliminary data.</text>
</comment>
<evidence type="ECO:0000256" key="4">
    <source>
        <dbReference type="PROSITE-ProRule" id="PRU00134"/>
    </source>
</evidence>
<evidence type="ECO:0000256" key="3">
    <source>
        <dbReference type="ARBA" id="ARBA00022833"/>
    </source>
</evidence>
<feature type="domain" description="MYND-type" evidence="5">
    <location>
        <begin position="25"/>
        <end position="68"/>
    </location>
</feature>
<dbReference type="PROSITE" id="PS50865">
    <property type="entry name" value="ZF_MYND_2"/>
    <property type="match status" value="1"/>
</dbReference>
<evidence type="ECO:0000259" key="5">
    <source>
        <dbReference type="PROSITE" id="PS50865"/>
    </source>
</evidence>
<dbReference type="EMBL" id="JBBXMP010000089">
    <property type="protein sequence ID" value="KAL0063030.1"/>
    <property type="molecule type" value="Genomic_DNA"/>
</dbReference>
<evidence type="ECO:0000256" key="2">
    <source>
        <dbReference type="ARBA" id="ARBA00022771"/>
    </source>
</evidence>
<dbReference type="PANTHER" id="PTHR46920">
    <property type="match status" value="1"/>
</dbReference>
<keyword evidence="3" id="KW-0862">Zinc</keyword>
<gene>
    <name evidence="6" type="ORF">AAF712_010053</name>
</gene>
<dbReference type="Pfam" id="PF20179">
    <property type="entry name" value="MSS51_C"/>
    <property type="match status" value="1"/>
</dbReference>
<dbReference type="Pfam" id="PF01753">
    <property type="entry name" value="zf-MYND"/>
    <property type="match status" value="1"/>
</dbReference>
<protein>
    <recommendedName>
        <fullName evidence="5">MYND-type domain-containing protein</fullName>
    </recommendedName>
</protein>
<dbReference type="InterPro" id="IPR052839">
    <property type="entry name" value="Mito_gene_expr_regulator"/>
</dbReference>
<sequence>MSNNTEPPPFIWANVTASHVAGLHCAYCRNPPKGGERLQNCSACLRVFYCGPDCQKKDWTTFNHKDLCTQLTQVNEEDRLNQPAPGYRVSRADYTLKKFHSQRHCDDLQTIASIDRFKADYAIFRRSTRQVMIPTAHSSTTYIPLSSLAGWSDYREKIFPDFDYATSFTARAIETFHPDPVAPVRLLATESTCLPLSIIAALEDVIPNLSTHIDLCIHIIGADMRELAGKGMLEELLHFLPNLQRVMLFFVGPKVVDHGRDTGRNVACERCMSAGRVRSCVYYTGTYHDFKRTRRASARVNWPHLIVGLNTGMSEVDTDSWKKTLRVIRDMGVPTLFTTCTKKEGEAETELMRSMGIMVREGLEMNKWKGVVPRTNNYWNTDADGPIASYNSYYRYVVQGRA</sequence>
<evidence type="ECO:0000256" key="1">
    <source>
        <dbReference type="ARBA" id="ARBA00022723"/>
    </source>
</evidence>
<name>A0ABR2ZMZ1_9AGAR</name>
<evidence type="ECO:0000313" key="7">
    <source>
        <dbReference type="Proteomes" id="UP001437256"/>
    </source>
</evidence>
<organism evidence="6 7">
    <name type="scientific">Marasmius tenuissimus</name>
    <dbReference type="NCBI Taxonomy" id="585030"/>
    <lineage>
        <taxon>Eukaryota</taxon>
        <taxon>Fungi</taxon>
        <taxon>Dikarya</taxon>
        <taxon>Basidiomycota</taxon>
        <taxon>Agaricomycotina</taxon>
        <taxon>Agaricomycetes</taxon>
        <taxon>Agaricomycetidae</taxon>
        <taxon>Agaricales</taxon>
        <taxon>Marasmiineae</taxon>
        <taxon>Marasmiaceae</taxon>
        <taxon>Marasmius</taxon>
    </lineage>
</organism>
<dbReference type="InterPro" id="IPR046824">
    <property type="entry name" value="Mss51-like_C"/>
</dbReference>
<dbReference type="Proteomes" id="UP001437256">
    <property type="component" value="Unassembled WGS sequence"/>
</dbReference>